<feature type="compositionally biased region" description="Basic residues" evidence="1">
    <location>
        <begin position="44"/>
        <end position="57"/>
    </location>
</feature>
<proteinExistence type="predicted"/>
<evidence type="ECO:0000313" key="3">
    <source>
        <dbReference type="Proteomes" id="UP001589575"/>
    </source>
</evidence>
<evidence type="ECO:0000256" key="1">
    <source>
        <dbReference type="SAM" id="MobiDB-lite"/>
    </source>
</evidence>
<reference evidence="2 3" key="1">
    <citation type="submission" date="2024-09" db="EMBL/GenBank/DDBJ databases">
        <authorList>
            <person name="Sun Q."/>
            <person name="Mori K."/>
        </authorList>
    </citation>
    <scope>NUCLEOTIDE SEQUENCE [LARGE SCALE GENOMIC DNA]</scope>
    <source>
        <strain evidence="2 3">CCM 7609</strain>
    </source>
</reference>
<name>A0ABV5G6Z2_9MICC</name>
<organism evidence="2 3">
    <name type="scientific">Citricoccus parietis</name>
    <dbReference type="NCBI Taxonomy" id="592307"/>
    <lineage>
        <taxon>Bacteria</taxon>
        <taxon>Bacillati</taxon>
        <taxon>Actinomycetota</taxon>
        <taxon>Actinomycetes</taxon>
        <taxon>Micrococcales</taxon>
        <taxon>Micrococcaceae</taxon>
        <taxon>Citricoccus</taxon>
    </lineage>
</organism>
<feature type="compositionally biased region" description="Basic residues" evidence="1">
    <location>
        <begin position="1"/>
        <end position="16"/>
    </location>
</feature>
<feature type="compositionally biased region" description="Low complexity" evidence="1">
    <location>
        <begin position="27"/>
        <end position="43"/>
    </location>
</feature>
<comment type="caution">
    <text evidence="2">The sequence shown here is derived from an EMBL/GenBank/DDBJ whole genome shotgun (WGS) entry which is preliminary data.</text>
</comment>
<accession>A0ABV5G6Z2</accession>
<evidence type="ECO:0000313" key="2">
    <source>
        <dbReference type="EMBL" id="MFB9074720.1"/>
    </source>
</evidence>
<keyword evidence="3" id="KW-1185">Reference proteome</keyword>
<gene>
    <name evidence="2" type="ORF">ACFFX0_27430</name>
</gene>
<sequence length="57" mass="6578">MTTIRRIRWAGPRRSRPGSGTGRRCRSSGPPTWWRCPRPSSASHRPRVPVRSPPCRR</sequence>
<feature type="region of interest" description="Disordered" evidence="1">
    <location>
        <begin position="1"/>
        <end position="57"/>
    </location>
</feature>
<protein>
    <submittedName>
        <fullName evidence="2">Uncharacterized protein</fullName>
    </submittedName>
</protein>
<dbReference type="Proteomes" id="UP001589575">
    <property type="component" value="Unassembled WGS sequence"/>
</dbReference>
<dbReference type="EMBL" id="JBHMFI010000002">
    <property type="protein sequence ID" value="MFB9074720.1"/>
    <property type="molecule type" value="Genomic_DNA"/>
</dbReference>